<dbReference type="Gene3D" id="3.20.20.80">
    <property type="entry name" value="Glycosidases"/>
    <property type="match status" value="1"/>
</dbReference>
<evidence type="ECO:0000259" key="5">
    <source>
        <dbReference type="Pfam" id="PF21365"/>
    </source>
</evidence>
<organism evidence="6 7">
    <name type="scientific">Streptomyces gossypii</name>
    <dbReference type="NCBI Taxonomy" id="2883101"/>
    <lineage>
        <taxon>Bacteria</taxon>
        <taxon>Bacillati</taxon>
        <taxon>Actinomycetota</taxon>
        <taxon>Actinomycetes</taxon>
        <taxon>Kitasatosporales</taxon>
        <taxon>Streptomycetaceae</taxon>
        <taxon>Streptomyces</taxon>
    </lineage>
</organism>
<evidence type="ECO:0000259" key="4">
    <source>
        <dbReference type="Pfam" id="PF13802"/>
    </source>
</evidence>
<keyword evidence="2" id="KW-0326">Glycosidase</keyword>
<evidence type="ECO:0000256" key="1">
    <source>
        <dbReference type="ARBA" id="ARBA00007806"/>
    </source>
</evidence>
<comment type="similarity">
    <text evidence="1 2">Belongs to the glycosyl hydrolase 31 family.</text>
</comment>
<gene>
    <name evidence="6" type="ORF">LHJ74_12420</name>
</gene>
<name>A0ABT2JT86_9ACTN</name>
<evidence type="ECO:0000313" key="6">
    <source>
        <dbReference type="EMBL" id="MCT2590704.1"/>
    </source>
</evidence>
<dbReference type="RefSeq" id="WP_260218025.1">
    <property type="nucleotide sequence ID" value="NZ_JAJAGO010000005.1"/>
</dbReference>
<dbReference type="Pfam" id="PF13802">
    <property type="entry name" value="Gal_mutarotas_2"/>
    <property type="match status" value="1"/>
</dbReference>
<comment type="caution">
    <text evidence="6">The sequence shown here is derived from an EMBL/GenBank/DDBJ whole genome shotgun (WGS) entry which is preliminary data.</text>
</comment>
<feature type="domain" description="Glycoside hydrolase family 31 TIM barrel" evidence="3">
    <location>
        <begin position="301"/>
        <end position="616"/>
    </location>
</feature>
<evidence type="ECO:0000259" key="3">
    <source>
        <dbReference type="Pfam" id="PF01055"/>
    </source>
</evidence>
<dbReference type="Gene3D" id="2.60.40.1760">
    <property type="entry name" value="glycosyl hydrolase (family 31)"/>
    <property type="match status" value="1"/>
</dbReference>
<dbReference type="InterPro" id="IPR000322">
    <property type="entry name" value="Glyco_hydro_31_TIM"/>
</dbReference>
<dbReference type="InterPro" id="IPR011013">
    <property type="entry name" value="Gal_mutarotase_sf_dom"/>
</dbReference>
<dbReference type="CDD" id="cd14752">
    <property type="entry name" value="GH31_N"/>
    <property type="match status" value="1"/>
</dbReference>
<dbReference type="InterPro" id="IPR048395">
    <property type="entry name" value="Glyco_hydro_31_C"/>
</dbReference>
<dbReference type="Pfam" id="PF21365">
    <property type="entry name" value="Glyco_hydro_31_3rd"/>
    <property type="match status" value="1"/>
</dbReference>
<dbReference type="SUPFAM" id="SSF51445">
    <property type="entry name" value="(Trans)glycosidases"/>
    <property type="match status" value="1"/>
</dbReference>
<dbReference type="PANTHER" id="PTHR22762:SF144">
    <property type="entry name" value="ALPHA-XYLOSIDASE"/>
    <property type="match status" value="1"/>
</dbReference>
<dbReference type="SUPFAM" id="SSF74650">
    <property type="entry name" value="Galactose mutarotase-like"/>
    <property type="match status" value="1"/>
</dbReference>
<dbReference type="EMBL" id="JAJAGO010000005">
    <property type="protein sequence ID" value="MCT2590704.1"/>
    <property type="molecule type" value="Genomic_DNA"/>
</dbReference>
<dbReference type="Gene3D" id="2.60.40.1180">
    <property type="entry name" value="Golgi alpha-mannosidase II"/>
    <property type="match status" value="1"/>
</dbReference>
<evidence type="ECO:0000256" key="2">
    <source>
        <dbReference type="RuleBase" id="RU361185"/>
    </source>
</evidence>
<keyword evidence="2" id="KW-0378">Hydrolase</keyword>
<keyword evidence="7" id="KW-1185">Reference proteome</keyword>
<feature type="domain" description="Glycosyl hydrolase family 31 C-terminal" evidence="5">
    <location>
        <begin position="625"/>
        <end position="710"/>
    </location>
</feature>
<dbReference type="PANTHER" id="PTHR22762">
    <property type="entry name" value="ALPHA-GLUCOSIDASE"/>
    <property type="match status" value="1"/>
</dbReference>
<evidence type="ECO:0000313" key="7">
    <source>
        <dbReference type="Proteomes" id="UP001156389"/>
    </source>
</evidence>
<reference evidence="6 7" key="1">
    <citation type="submission" date="2021-10" db="EMBL/GenBank/DDBJ databases">
        <title>Streptomyces gossypii sp. nov., isolated from soil collected from cotton field.</title>
        <authorList>
            <person name="Ge X."/>
            <person name="Chen X."/>
            <person name="Liu W."/>
        </authorList>
    </citation>
    <scope>NUCLEOTIDE SEQUENCE [LARGE SCALE GENOMIC DNA]</scope>
    <source>
        <strain evidence="6 7">N2-109</strain>
    </source>
</reference>
<protein>
    <submittedName>
        <fullName evidence="6">Uncharacterized protein</fullName>
    </submittedName>
</protein>
<dbReference type="InterPro" id="IPR013780">
    <property type="entry name" value="Glyco_hydro_b"/>
</dbReference>
<dbReference type="CDD" id="cd06593">
    <property type="entry name" value="GH31_xylosidase_YicI"/>
    <property type="match status" value="1"/>
</dbReference>
<sequence>MYLLREITAVRPYEGGVECAIRAVRCVELPGTPGYLTGEPAADQGIETTMPNLPKLPVPPLDPRGFVLRVAFGSEDAVRITLAPEGARVLGEEPGWLGIVLDGTHGPAPRVRTADVAVGPGGSGPGMADTAQTVLHTGRMRVRLTRRPFAVAVEDTATGRTLLRTGERLRQVAGFPMAPPVLAGDSGTVLNLELGPDERITGFGEQFGPLVKNGQRLRLRVEDALGTGTGMAYKPVPVWHSSSGYLGFLNTGAVVTADVGHRRPDVLGLTVDDEALDLWIIGSPSPKTRLSRYTALTGRAAVPPLWALGYWMGRCRYHSAAEMNEVGDTMREHAVPCDVLHVDPDWLVVDRLNCDFIWNTERFGDRAAFVAGLRARGLRLSVWELPYLDPASPRHAEARERGYLVRGADGEPAEVAGTPSPDGRPRALVDFTNPEAVTWWQDLHAEFLDDGVAVFKTDFGEGLPDRTAPADGTPAHHAHNLYPLRYNAAVSSAIAARTGRPPLVWGRSGWAGSQRYPGQWGGDAESTVAGMRSTVRGGLSYALSAPGFWSHDIGGFFGPELTPELYVRWTQLGALSPLMRAHGLRPREPWAFGDRALEIARRWVRLRYELLPYLWQVARETAEHGWPLLRPLALEFPDDPVAGSVDDSFLLGPDLLVVPVFDDGPGPVRRRFWVPQGGWTDLLTGERHTGPGHAEQTVGLERMPVLVRDGCWLPRLAVDDTVRSTDDLADRPWQLHLYGAADGLREFTGFDGSPFDVRVEGDVVRAEGDQPFAGRVVRHMAER</sequence>
<dbReference type="InterPro" id="IPR025887">
    <property type="entry name" value="Glyco_hydro_31_N_dom"/>
</dbReference>
<feature type="domain" description="Glycoside hydrolase family 31 N-terminal" evidence="4">
    <location>
        <begin position="131"/>
        <end position="256"/>
    </location>
</feature>
<dbReference type="Pfam" id="PF01055">
    <property type="entry name" value="Glyco_hydro_31_2nd"/>
    <property type="match status" value="1"/>
</dbReference>
<proteinExistence type="inferred from homology"/>
<accession>A0ABT2JT86</accession>
<dbReference type="SUPFAM" id="SSF51011">
    <property type="entry name" value="Glycosyl hydrolase domain"/>
    <property type="match status" value="1"/>
</dbReference>
<dbReference type="InterPro" id="IPR017853">
    <property type="entry name" value="GH"/>
</dbReference>
<dbReference type="Proteomes" id="UP001156389">
    <property type="component" value="Unassembled WGS sequence"/>
</dbReference>